<comment type="caution">
    <text evidence="2">The sequence shown here is derived from an EMBL/GenBank/DDBJ whole genome shotgun (WGS) entry which is preliminary data.</text>
</comment>
<gene>
    <name evidence="2" type="ORF">AZE42_08644</name>
</gene>
<accession>A0A1J8QJ11</accession>
<feature type="domain" description="Heterokaryon incompatibility" evidence="1">
    <location>
        <begin position="213"/>
        <end position="269"/>
    </location>
</feature>
<evidence type="ECO:0000313" key="2">
    <source>
        <dbReference type="EMBL" id="OJA20631.1"/>
    </source>
</evidence>
<evidence type="ECO:0000313" key="3">
    <source>
        <dbReference type="Proteomes" id="UP000183567"/>
    </source>
</evidence>
<reference evidence="2 3" key="1">
    <citation type="submission" date="2016-03" db="EMBL/GenBank/DDBJ databases">
        <title>Comparative genomics of the ectomycorrhizal sister species Rhizopogon vinicolor and Rhizopogon vesiculosus (Basidiomycota: Boletales) reveals a divergence of the mating type B locus.</title>
        <authorList>
            <person name="Mujic A.B."/>
            <person name="Kuo A."/>
            <person name="Tritt A."/>
            <person name="Lipzen A."/>
            <person name="Chen C."/>
            <person name="Johnson J."/>
            <person name="Sharma A."/>
            <person name="Barry K."/>
            <person name="Grigoriev I.V."/>
            <person name="Spatafora J.W."/>
        </authorList>
    </citation>
    <scope>NUCLEOTIDE SEQUENCE [LARGE SCALE GENOMIC DNA]</scope>
    <source>
        <strain evidence="2 3">AM-OR11-056</strain>
    </source>
</reference>
<dbReference type="PANTHER" id="PTHR10622:SF10">
    <property type="entry name" value="HET DOMAIN-CONTAINING PROTEIN"/>
    <property type="match status" value="1"/>
</dbReference>
<dbReference type="PANTHER" id="PTHR10622">
    <property type="entry name" value="HET DOMAIN-CONTAINING PROTEIN"/>
    <property type="match status" value="1"/>
</dbReference>
<dbReference type="OrthoDB" id="2654851at2759"/>
<dbReference type="Proteomes" id="UP000183567">
    <property type="component" value="Unassembled WGS sequence"/>
</dbReference>
<evidence type="ECO:0000259" key="1">
    <source>
        <dbReference type="Pfam" id="PF06985"/>
    </source>
</evidence>
<dbReference type="InterPro" id="IPR010730">
    <property type="entry name" value="HET"/>
</dbReference>
<dbReference type="EMBL" id="LVVM01000478">
    <property type="protein sequence ID" value="OJA20631.1"/>
    <property type="molecule type" value="Genomic_DNA"/>
</dbReference>
<proteinExistence type="predicted"/>
<protein>
    <recommendedName>
        <fullName evidence="1">Heterokaryon incompatibility domain-containing protein</fullName>
    </recommendedName>
</protein>
<sequence>MGNFFEDLVHEVMEATMEPDDQRALKVRDFAEVTIAPSYARNESPKAKFAKLKGEVINDVRDIFPHGQITPPTLGIRGIKVRLPPKNPNDPDVPDISGPSIAAGIPEVINIFNAYAQNELPTYLIHVPDKRLVGRNEVKRLFRKEVASITEEAIHSRLVELNESCPTAEREDAIRDIIKNTVKYAVFSHRWLDKGEPTFYDILKSFRPYGYEKLVKFCEKASEYGCRLAWSDTCCINKDSSTELEEAIRSMFKWYRDAYICIAYLADTTSIDDLHEDVWFTRGWTLQELLAPRRMKFYGRDWIPLTSDVNDKENMELMAALSRATRIPLDDLRHFQPGTNNVHQKMMWASTRTTTRIEDVAYSLIGIFDVTMMIAYGEGKRSFHRLMEAIIHKCDEWQIFAWAGASSSDSAAFPDSPRCYLPLDPVDSNDARLPSTVWRGDRNIVMTKRGLQMQVLLVDLSLQEATVYEKVGTTDVRTDAYSNYSAGIMDYWCYDASGEGILQPEQEHLCVLLRPDARNPYASWRKVTTTNLVTIRTKDKLRRTLTTVFL</sequence>
<name>A0A1J8QJ11_9AGAM</name>
<dbReference type="STRING" id="180088.A0A1J8QJ11"/>
<dbReference type="AlphaFoldDB" id="A0A1J8QJ11"/>
<organism evidence="2 3">
    <name type="scientific">Rhizopogon vesiculosus</name>
    <dbReference type="NCBI Taxonomy" id="180088"/>
    <lineage>
        <taxon>Eukaryota</taxon>
        <taxon>Fungi</taxon>
        <taxon>Dikarya</taxon>
        <taxon>Basidiomycota</taxon>
        <taxon>Agaricomycotina</taxon>
        <taxon>Agaricomycetes</taxon>
        <taxon>Agaricomycetidae</taxon>
        <taxon>Boletales</taxon>
        <taxon>Suillineae</taxon>
        <taxon>Rhizopogonaceae</taxon>
        <taxon>Rhizopogon</taxon>
    </lineage>
</organism>
<keyword evidence="3" id="KW-1185">Reference proteome</keyword>
<dbReference type="Pfam" id="PF06985">
    <property type="entry name" value="HET"/>
    <property type="match status" value="1"/>
</dbReference>